<organism evidence="1 2">
    <name type="scientific">Streptomyces bohaiensis</name>
    <dbReference type="NCBI Taxonomy" id="1431344"/>
    <lineage>
        <taxon>Bacteria</taxon>
        <taxon>Bacillati</taxon>
        <taxon>Actinomycetota</taxon>
        <taxon>Actinomycetes</taxon>
        <taxon>Kitasatosporales</taxon>
        <taxon>Streptomycetaceae</taxon>
        <taxon>Streptomyces</taxon>
    </lineage>
</organism>
<name>A0ABX1C4P9_9ACTN</name>
<comment type="caution">
    <text evidence="1">The sequence shown here is derived from an EMBL/GenBank/DDBJ whole genome shotgun (WGS) entry which is preliminary data.</text>
</comment>
<keyword evidence="2" id="KW-1185">Reference proteome</keyword>
<evidence type="ECO:0000313" key="2">
    <source>
        <dbReference type="Proteomes" id="UP000727056"/>
    </source>
</evidence>
<dbReference type="RefSeq" id="WP_168087028.1">
    <property type="nucleotide sequence ID" value="NZ_BHZH01000018.1"/>
</dbReference>
<sequence>MTHVLTLPAGLRLLSSNERVHYRRRAEITAAIRAAAMAGCSEHPGLRAAMAAVPAGHPAMDHAYILGVLHPGSRRRIDPANFYPSFKAAVDGLVDAGLLADDDHTRVVGPDMRLGPISPRVPRISLVITELTAAEHAAFAWGQAAPAV</sequence>
<reference evidence="1 2" key="1">
    <citation type="submission" date="2020-03" db="EMBL/GenBank/DDBJ databases">
        <title>Draft genome of Streptomyces sp. ventii, isolated from the Axial Seamount in the Pacific Ocean, and resequencing of the two type strains Streptomyces lonarensis strain NCL 716 and Streptomyces bohaiensis strain 11A07.</title>
        <authorList>
            <person name="Loughran R.M."/>
            <person name="Pfannmuller K.M."/>
            <person name="Wasson B.J."/>
            <person name="Deadmond M.C."/>
            <person name="Paddock B.E."/>
            <person name="Koyack M.J."/>
            <person name="Gallegos D.A."/>
            <person name="Mitchell E.A."/>
            <person name="Ushijima B."/>
            <person name="Saw J.H."/>
            <person name="Mcphail K.L."/>
            <person name="Videau P."/>
        </authorList>
    </citation>
    <scope>NUCLEOTIDE SEQUENCE [LARGE SCALE GENOMIC DNA]</scope>
    <source>
        <strain evidence="1 2">11A07</strain>
    </source>
</reference>
<evidence type="ECO:0000313" key="1">
    <source>
        <dbReference type="EMBL" id="NJQ14196.1"/>
    </source>
</evidence>
<proteinExistence type="predicted"/>
<dbReference type="EMBL" id="JAAVJC010000018">
    <property type="protein sequence ID" value="NJQ14196.1"/>
    <property type="molecule type" value="Genomic_DNA"/>
</dbReference>
<accession>A0ABX1C4P9</accession>
<dbReference type="Proteomes" id="UP000727056">
    <property type="component" value="Unassembled WGS sequence"/>
</dbReference>
<protein>
    <submittedName>
        <fullName evidence="1">Uncharacterized protein</fullName>
    </submittedName>
</protein>
<dbReference type="InterPro" id="IPR036614">
    <property type="entry name" value="RusA-like_sf"/>
</dbReference>
<dbReference type="Gene3D" id="3.30.1330.70">
    <property type="entry name" value="Holliday junction resolvase RusA"/>
    <property type="match status" value="1"/>
</dbReference>
<gene>
    <name evidence="1" type="ORF">HCN52_04400</name>
</gene>
<dbReference type="SUPFAM" id="SSF103084">
    <property type="entry name" value="Holliday junction resolvase RusA"/>
    <property type="match status" value="1"/>
</dbReference>